<dbReference type="EMBL" id="PKMF04000054">
    <property type="protein sequence ID" value="KAK7854486.1"/>
    <property type="molecule type" value="Genomic_DNA"/>
</dbReference>
<gene>
    <name evidence="2" type="primary">21D7_4</name>
    <name evidence="2" type="ORF">CFP56_031869</name>
</gene>
<protein>
    <submittedName>
        <fullName evidence="2">26s proteasome non-atpase regulatory subunit 3</fullName>
    </submittedName>
</protein>
<dbReference type="InterPro" id="IPR050756">
    <property type="entry name" value="CSN3"/>
</dbReference>
<dbReference type="PANTHER" id="PTHR10758:SF2">
    <property type="entry name" value="26S PROTEASOME NON-ATPASE REGULATORY SUBUNIT 3"/>
    <property type="match status" value="1"/>
</dbReference>
<keyword evidence="2" id="KW-0647">Proteasome</keyword>
<feature type="domain" description="PCI" evidence="1">
    <location>
        <begin position="93"/>
        <end position="136"/>
    </location>
</feature>
<dbReference type="PANTHER" id="PTHR10758">
    <property type="entry name" value="26S PROTEASOME NON-ATPASE REGULATORY SUBUNIT 3/COP9 SIGNALOSOME COMPLEX SUBUNIT 3"/>
    <property type="match status" value="1"/>
</dbReference>
<evidence type="ECO:0000259" key="1">
    <source>
        <dbReference type="Pfam" id="PF01399"/>
    </source>
</evidence>
<evidence type="ECO:0000313" key="2">
    <source>
        <dbReference type="EMBL" id="KAK7854486.1"/>
    </source>
</evidence>
<sequence>MVLETGDIYSTNEPRWRRLCQRHFNLKPIQISRCKGIPPTRCSESPCCSTSFLSSINSQEDCFYAERHGEGFDFELTNIGDLELLRHVAKKFSSTFNSKWTHNLIVRLQQNVIRTGLCNISLSYSCISLADVAKKLRA</sequence>
<reference evidence="2 3" key="1">
    <citation type="journal article" date="2018" name="Sci. Data">
        <title>The draft genome sequence of cork oak.</title>
        <authorList>
            <person name="Ramos A.M."/>
            <person name="Usie A."/>
            <person name="Barbosa P."/>
            <person name="Barros P.M."/>
            <person name="Capote T."/>
            <person name="Chaves I."/>
            <person name="Simoes F."/>
            <person name="Abreu I."/>
            <person name="Carrasquinho I."/>
            <person name="Faro C."/>
            <person name="Guimaraes J.B."/>
            <person name="Mendonca D."/>
            <person name="Nobrega F."/>
            <person name="Rodrigues L."/>
            <person name="Saibo N.J.M."/>
            <person name="Varela M.C."/>
            <person name="Egas C."/>
            <person name="Matos J."/>
            <person name="Miguel C.M."/>
            <person name="Oliveira M.M."/>
            <person name="Ricardo C.P."/>
            <person name="Goncalves S."/>
        </authorList>
    </citation>
    <scope>NUCLEOTIDE SEQUENCE [LARGE SCALE GENOMIC DNA]</scope>
    <source>
        <strain evidence="3">cv. HL8</strain>
    </source>
</reference>
<organism evidence="2 3">
    <name type="scientific">Quercus suber</name>
    <name type="common">Cork oak</name>
    <dbReference type="NCBI Taxonomy" id="58331"/>
    <lineage>
        <taxon>Eukaryota</taxon>
        <taxon>Viridiplantae</taxon>
        <taxon>Streptophyta</taxon>
        <taxon>Embryophyta</taxon>
        <taxon>Tracheophyta</taxon>
        <taxon>Spermatophyta</taxon>
        <taxon>Magnoliopsida</taxon>
        <taxon>eudicotyledons</taxon>
        <taxon>Gunneridae</taxon>
        <taxon>Pentapetalae</taxon>
        <taxon>rosids</taxon>
        <taxon>fabids</taxon>
        <taxon>Fagales</taxon>
        <taxon>Fagaceae</taxon>
        <taxon>Quercus</taxon>
    </lineage>
</organism>
<keyword evidence="3" id="KW-1185">Reference proteome</keyword>
<comment type="caution">
    <text evidence="2">The sequence shown here is derived from an EMBL/GenBank/DDBJ whole genome shotgun (WGS) entry which is preliminary data.</text>
</comment>
<dbReference type="Pfam" id="PF01399">
    <property type="entry name" value="PCI"/>
    <property type="match status" value="1"/>
</dbReference>
<dbReference type="Proteomes" id="UP000237347">
    <property type="component" value="Unassembled WGS sequence"/>
</dbReference>
<dbReference type="GO" id="GO:0008541">
    <property type="term" value="C:proteasome regulatory particle, lid subcomplex"/>
    <property type="evidence" value="ECO:0007669"/>
    <property type="project" value="TreeGrafter"/>
</dbReference>
<dbReference type="GO" id="GO:0006511">
    <property type="term" value="P:ubiquitin-dependent protein catabolic process"/>
    <property type="evidence" value="ECO:0007669"/>
    <property type="project" value="TreeGrafter"/>
</dbReference>
<evidence type="ECO:0000313" key="3">
    <source>
        <dbReference type="Proteomes" id="UP000237347"/>
    </source>
</evidence>
<dbReference type="InterPro" id="IPR000717">
    <property type="entry name" value="PCI_dom"/>
</dbReference>
<accession>A0AAW0LTZ0</accession>
<dbReference type="AlphaFoldDB" id="A0AAW0LTZ0"/>
<name>A0AAW0LTZ0_QUESU</name>
<proteinExistence type="predicted"/>